<gene>
    <name evidence="1" type="ORF">AUP44_17655</name>
</gene>
<sequence>MPDRRRGMPGQTAGTVVRSAHPMIPAITAEDPRLGDPLPPGPYRRAVVRAAIAAGTPAPVLVPAHDSRAAALVWAAEEVRYLAHQIRACALPCAPIPLDLKLARMATELDRISAVLDPDGVDQMPPTGGATLCSEGLLVASMVRLSLPIAGILLRFEGVSGPEVAMATETLRAGLGLTLVVIGPAMEGGLGPFVENVLRETLTAARSQVWRRPVSVAATAASRSGGLTGPASGRA</sequence>
<evidence type="ECO:0000313" key="1">
    <source>
        <dbReference type="EMBL" id="KYO49372.1"/>
    </source>
</evidence>
<dbReference type="EMBL" id="LPZR01000228">
    <property type="protein sequence ID" value="KYO49372.1"/>
    <property type="molecule type" value="Genomic_DNA"/>
</dbReference>
<comment type="caution">
    <text evidence="1">The sequence shown here is derived from an EMBL/GenBank/DDBJ whole genome shotgun (WGS) entry which is preliminary data.</text>
</comment>
<proteinExistence type="predicted"/>
<name>A0A162JKB9_9PROT</name>
<reference evidence="1 2" key="1">
    <citation type="submission" date="2015-12" db="EMBL/GenBank/DDBJ databases">
        <title>Genome sequence of Tistrella mobilis MCCC 1A02139.</title>
        <authorList>
            <person name="Lu L."/>
            <person name="Lai Q."/>
            <person name="Shao Z."/>
            <person name="Qian P."/>
        </authorList>
    </citation>
    <scope>NUCLEOTIDE SEQUENCE [LARGE SCALE GENOMIC DNA]</scope>
    <source>
        <strain evidence="1 2">MCCC 1A02139</strain>
    </source>
</reference>
<protein>
    <submittedName>
        <fullName evidence="1">Uncharacterized protein</fullName>
    </submittedName>
</protein>
<accession>A0A162JKB9</accession>
<dbReference type="Proteomes" id="UP000075787">
    <property type="component" value="Unassembled WGS sequence"/>
</dbReference>
<organism evidence="1 2">
    <name type="scientific">Tistrella mobilis</name>
    <dbReference type="NCBI Taxonomy" id="171437"/>
    <lineage>
        <taxon>Bacteria</taxon>
        <taxon>Pseudomonadati</taxon>
        <taxon>Pseudomonadota</taxon>
        <taxon>Alphaproteobacteria</taxon>
        <taxon>Geminicoccales</taxon>
        <taxon>Geminicoccaceae</taxon>
        <taxon>Tistrella</taxon>
    </lineage>
</organism>
<evidence type="ECO:0000313" key="2">
    <source>
        <dbReference type="Proteomes" id="UP000075787"/>
    </source>
</evidence>
<dbReference type="AlphaFoldDB" id="A0A162JKB9"/>